<dbReference type="PANTHER" id="PTHR42749">
    <property type="entry name" value="CELL SHAPE-DETERMINING PROTEIN MREB"/>
    <property type="match status" value="1"/>
</dbReference>
<comment type="caution">
    <text evidence="1">The sequence shown here is derived from an EMBL/GenBank/DDBJ whole genome shotgun (WGS) entry which is preliminary data.</text>
</comment>
<dbReference type="SUPFAM" id="SSF53067">
    <property type="entry name" value="Actin-like ATPase domain"/>
    <property type="match status" value="1"/>
</dbReference>
<evidence type="ECO:0000313" key="1">
    <source>
        <dbReference type="EMBL" id="RKK85011.1"/>
    </source>
</evidence>
<evidence type="ECO:0008006" key="3">
    <source>
        <dbReference type="Google" id="ProtNLM"/>
    </source>
</evidence>
<dbReference type="Gene3D" id="3.30.420.40">
    <property type="match status" value="1"/>
</dbReference>
<dbReference type="VEuPathDB" id="FungiDB:FOZG_00163"/>
<dbReference type="VEuPathDB" id="FungiDB:HZS61_006366"/>
<dbReference type="VEuPathDB" id="FungiDB:FOC4_g10007517"/>
<gene>
    <name evidence="1" type="ORF">BFJ69_g1710</name>
</gene>
<name>A0A420NXJ3_FUSOX</name>
<dbReference type="VEuPathDB" id="FungiDB:FOIG_15146"/>
<accession>A0A420NXJ3</accession>
<dbReference type="Gene3D" id="3.90.640.10">
    <property type="entry name" value="Actin, Chain A, domain 4"/>
    <property type="match status" value="1"/>
</dbReference>
<sequence length="410" mass="46580">MMQLLGEKLEAFGAAGVDIGGGTVDANTYRVSGEEPLRLETEIVAPGGGLHGSSYLNEGFRDYLEDLLAEETYLNDGIETIHGIIERITFEEFEKRIKRGFDYNQQTSRKEIYIRGLRDNPAKGFRNECIYIPSLRIREIFFKHLDAIVEIVKSQLEEARVKGYTVEKVVLIGGFGTSISLSQRLQDFLEEYGREHNCRITLMEPQQGTSILNAVASGAVLRALNKANGPERIARSSYGILRSEPFGQYPEHAGLKPSYDRHDGMAYIKQTIDWVLKLGEGVPSVWQCEPFACSHTFNVWPVRPFICREILYVSDRATKSHYRKTHTNNQGAEYVGEIEVDFSSLRDRLVPIEPIVNRNQQKVGKRHYRIDFTMAIKVVDRDLECFAIHDQKVVKKCRINIASGFRPGVK</sequence>
<dbReference type="VEuPathDB" id="FungiDB:FOMG_00170"/>
<proteinExistence type="predicted"/>
<organism evidence="1 2">
    <name type="scientific">Fusarium oxysporum</name>
    <name type="common">Fusarium vascular wilt</name>
    <dbReference type="NCBI Taxonomy" id="5507"/>
    <lineage>
        <taxon>Eukaryota</taxon>
        <taxon>Fungi</taxon>
        <taxon>Dikarya</taxon>
        <taxon>Ascomycota</taxon>
        <taxon>Pezizomycotina</taxon>
        <taxon>Sordariomycetes</taxon>
        <taxon>Hypocreomycetidae</taxon>
        <taxon>Hypocreales</taxon>
        <taxon>Nectriaceae</taxon>
        <taxon>Fusarium</taxon>
        <taxon>Fusarium oxysporum species complex</taxon>
    </lineage>
</organism>
<dbReference type="VEuPathDB" id="FungiDB:FOXG_10954"/>
<dbReference type="AlphaFoldDB" id="A0A420NXJ3"/>
<dbReference type="EMBL" id="MRCX01000008">
    <property type="protein sequence ID" value="RKK85011.1"/>
    <property type="molecule type" value="Genomic_DNA"/>
</dbReference>
<dbReference type="VEuPathDB" id="FungiDB:FOC1_g10013424"/>
<reference evidence="1 2" key="1">
    <citation type="journal article" date="2018" name="Sci. Rep.">
        <title>Characterisation of pathogen-specific regions and novel effector candidates in Fusarium oxysporum f. sp. cepae.</title>
        <authorList>
            <person name="Armitage A.D."/>
            <person name="Taylor A."/>
            <person name="Sobczyk M.K."/>
            <person name="Baxter L."/>
            <person name="Greenfield B.P."/>
            <person name="Bates H.J."/>
            <person name="Wilson F."/>
            <person name="Jackson A.C."/>
            <person name="Ott S."/>
            <person name="Harrison R.J."/>
            <person name="Clarkson J.P."/>
        </authorList>
    </citation>
    <scope>NUCLEOTIDE SEQUENCE [LARGE SCALE GENOMIC DNA]</scope>
    <source>
        <strain evidence="1 2">Fo_A13</strain>
    </source>
</reference>
<dbReference type="InterPro" id="IPR043129">
    <property type="entry name" value="ATPase_NBD"/>
</dbReference>
<dbReference type="PANTHER" id="PTHR42749:SF8">
    <property type="entry name" value="HSP70 FAMILY PROTEIN (AFU_ORTHOLOGUE AFUA_3G13740)"/>
    <property type="match status" value="1"/>
</dbReference>
<dbReference type="Proteomes" id="UP000285084">
    <property type="component" value="Unassembled WGS sequence"/>
</dbReference>
<evidence type="ECO:0000313" key="2">
    <source>
        <dbReference type="Proteomes" id="UP000285084"/>
    </source>
</evidence>
<protein>
    <recommendedName>
        <fullName evidence="3">Hsp70 protein</fullName>
    </recommendedName>
</protein>
<dbReference type="CDD" id="cd10170">
    <property type="entry name" value="ASKHA_NBD_HSP70"/>
    <property type="match status" value="1"/>
</dbReference>